<evidence type="ECO:0000256" key="1">
    <source>
        <dbReference type="SAM" id="MobiDB-lite"/>
    </source>
</evidence>
<dbReference type="RefSeq" id="WP_211683629.1">
    <property type="nucleotide sequence ID" value="NZ_JAGRQH010000282.1"/>
</dbReference>
<feature type="compositionally biased region" description="Basic residues" evidence="1">
    <location>
        <begin position="54"/>
        <end position="69"/>
    </location>
</feature>
<feature type="non-terminal residue" evidence="2">
    <location>
        <position position="1"/>
    </location>
</feature>
<dbReference type="EMBL" id="JAGRQH010000282">
    <property type="protein sequence ID" value="MBR0560889.1"/>
    <property type="molecule type" value="Genomic_DNA"/>
</dbReference>
<dbReference type="Proteomes" id="UP000677812">
    <property type="component" value="Unassembled WGS sequence"/>
</dbReference>
<reference evidence="2 3" key="1">
    <citation type="submission" date="2021-04" db="EMBL/GenBank/DDBJ databases">
        <title>The complete genome sequence of Neokomagataea sp. TBRC 2177.</title>
        <authorList>
            <person name="Charoenyingcharoen P."/>
            <person name="Yukphan P."/>
        </authorList>
    </citation>
    <scope>NUCLEOTIDE SEQUENCE [LARGE SCALE GENOMIC DNA]</scope>
    <source>
        <strain evidence="2 3">TBRC 2177</strain>
    </source>
</reference>
<accession>A0ABS5EAF2</accession>
<organism evidence="2 3">
    <name type="scientific">Neokomagataea anthophila</name>
    <dbReference type="NCBI Taxonomy" id="2826925"/>
    <lineage>
        <taxon>Bacteria</taxon>
        <taxon>Pseudomonadati</taxon>
        <taxon>Pseudomonadota</taxon>
        <taxon>Alphaproteobacteria</taxon>
        <taxon>Acetobacterales</taxon>
        <taxon>Acetobacteraceae</taxon>
        <taxon>Neokomagataea</taxon>
    </lineage>
</organism>
<gene>
    <name evidence="2" type="ORF">KB213_12680</name>
</gene>
<feature type="region of interest" description="Disordered" evidence="1">
    <location>
        <begin position="1"/>
        <end position="28"/>
    </location>
</feature>
<evidence type="ECO:0000313" key="2">
    <source>
        <dbReference type="EMBL" id="MBR0560889.1"/>
    </source>
</evidence>
<proteinExistence type="predicted"/>
<comment type="caution">
    <text evidence="2">The sequence shown here is derived from an EMBL/GenBank/DDBJ whole genome shotgun (WGS) entry which is preliminary data.</text>
</comment>
<feature type="region of interest" description="Disordered" evidence="1">
    <location>
        <begin position="40"/>
        <end position="69"/>
    </location>
</feature>
<feature type="compositionally biased region" description="Polar residues" evidence="1">
    <location>
        <begin position="9"/>
        <end position="21"/>
    </location>
</feature>
<name>A0ABS5EAF2_9PROT</name>
<keyword evidence="3" id="KW-1185">Reference proteome</keyword>
<protein>
    <submittedName>
        <fullName evidence="2">Uncharacterized protein</fullName>
    </submittedName>
</protein>
<sequence length="69" mass="8332">NYKKEKTKYNSTITSKNQHSNYKTKKSINQSHIKKIQNNRVSKSKFKPQTNKMRNNKKKKKKKTKIKFC</sequence>
<evidence type="ECO:0000313" key="3">
    <source>
        <dbReference type="Proteomes" id="UP000677812"/>
    </source>
</evidence>
<feature type="non-terminal residue" evidence="2">
    <location>
        <position position="69"/>
    </location>
</feature>